<gene>
    <name evidence="1" type="ORF">KIN20_004358</name>
</gene>
<keyword evidence="2" id="KW-1185">Reference proteome</keyword>
<comment type="caution">
    <text evidence="1">The sequence shown here is derived from an EMBL/GenBank/DDBJ whole genome shotgun (WGS) entry which is preliminary data.</text>
</comment>
<dbReference type="AlphaFoldDB" id="A0AAD5M0J4"/>
<dbReference type="EMBL" id="JAHQIW010000584">
    <property type="protein sequence ID" value="KAJ1348950.1"/>
    <property type="molecule type" value="Genomic_DNA"/>
</dbReference>
<name>A0AAD5M0J4_PARTN</name>
<dbReference type="Proteomes" id="UP001196413">
    <property type="component" value="Unassembled WGS sequence"/>
</dbReference>
<evidence type="ECO:0000313" key="2">
    <source>
        <dbReference type="Proteomes" id="UP001196413"/>
    </source>
</evidence>
<reference evidence="1" key="1">
    <citation type="submission" date="2021-06" db="EMBL/GenBank/DDBJ databases">
        <title>Parelaphostrongylus tenuis whole genome reference sequence.</title>
        <authorList>
            <person name="Garwood T.J."/>
            <person name="Larsen P.A."/>
            <person name="Fountain-Jones N.M."/>
            <person name="Garbe J.R."/>
            <person name="Macchietto M.G."/>
            <person name="Kania S.A."/>
            <person name="Gerhold R.W."/>
            <person name="Richards J.E."/>
            <person name="Wolf T.M."/>
        </authorList>
    </citation>
    <scope>NUCLEOTIDE SEQUENCE</scope>
    <source>
        <strain evidence="1">MNPRO001-30</strain>
        <tissue evidence="1">Meninges</tissue>
    </source>
</reference>
<organism evidence="1 2">
    <name type="scientific">Parelaphostrongylus tenuis</name>
    <name type="common">Meningeal worm</name>
    <dbReference type="NCBI Taxonomy" id="148309"/>
    <lineage>
        <taxon>Eukaryota</taxon>
        <taxon>Metazoa</taxon>
        <taxon>Ecdysozoa</taxon>
        <taxon>Nematoda</taxon>
        <taxon>Chromadorea</taxon>
        <taxon>Rhabditida</taxon>
        <taxon>Rhabditina</taxon>
        <taxon>Rhabditomorpha</taxon>
        <taxon>Strongyloidea</taxon>
        <taxon>Metastrongylidae</taxon>
        <taxon>Parelaphostrongylus</taxon>
    </lineage>
</organism>
<accession>A0AAD5M0J4</accession>
<evidence type="ECO:0000313" key="1">
    <source>
        <dbReference type="EMBL" id="KAJ1348950.1"/>
    </source>
</evidence>
<protein>
    <submittedName>
        <fullName evidence="1">Uncharacterized protein</fullName>
    </submittedName>
</protein>
<proteinExistence type="predicted"/>
<sequence>MAKVGSRACGTDEECEGTKAHSFLSVNQLKICYVHAWICACTLWCSPDNSLIVLMWNGSTPWSTCAQRVPFALTVSNALHDQQKLRPEAEHLIRKEHVSTTIIEGV</sequence>